<keyword evidence="8" id="KW-0966">Cell projection</keyword>
<dbReference type="InterPro" id="IPR052205">
    <property type="entry name" value="FliO/MopB"/>
</dbReference>
<dbReference type="InterPro" id="IPR022781">
    <property type="entry name" value="Flagellar_biosynth_FliO"/>
</dbReference>
<organism evidence="8 9">
    <name type="scientific">Shewanella yunxiaonensis</name>
    <dbReference type="NCBI Taxonomy" id="2829809"/>
    <lineage>
        <taxon>Bacteria</taxon>
        <taxon>Pseudomonadati</taxon>
        <taxon>Pseudomonadota</taxon>
        <taxon>Gammaproteobacteria</taxon>
        <taxon>Alteromonadales</taxon>
        <taxon>Shewanellaceae</taxon>
        <taxon>Shewanella</taxon>
    </lineage>
</organism>
<keyword evidence="5 7" id="KW-0975">Bacterial flagellum</keyword>
<protein>
    <recommendedName>
        <fullName evidence="7">Flagellar protein</fullName>
    </recommendedName>
</protein>
<dbReference type="PANTHER" id="PTHR38766">
    <property type="entry name" value="FLAGELLAR PROTEIN FLIO"/>
    <property type="match status" value="1"/>
</dbReference>
<dbReference type="EMBL" id="CP073587">
    <property type="protein sequence ID" value="QUN06862.1"/>
    <property type="molecule type" value="Genomic_DNA"/>
</dbReference>
<evidence type="ECO:0000313" key="8">
    <source>
        <dbReference type="EMBL" id="QUN06862.1"/>
    </source>
</evidence>
<keyword evidence="9" id="KW-1185">Reference proteome</keyword>
<evidence type="ECO:0000256" key="5">
    <source>
        <dbReference type="ARBA" id="ARBA00023143"/>
    </source>
</evidence>
<dbReference type="RefSeq" id="WP_212595870.1">
    <property type="nucleotide sequence ID" value="NZ_CP073587.1"/>
</dbReference>
<evidence type="ECO:0000256" key="2">
    <source>
        <dbReference type="ARBA" id="ARBA00022692"/>
    </source>
</evidence>
<feature type="transmembrane region" description="Helical" evidence="7">
    <location>
        <begin position="23"/>
        <end position="47"/>
    </location>
</feature>
<comment type="subcellular location">
    <subcellularLocation>
        <location evidence="7">Cell membrane</location>
    </subcellularLocation>
    <subcellularLocation>
        <location evidence="7">Bacterial flagellum basal body</location>
    </subcellularLocation>
</comment>
<keyword evidence="3 7" id="KW-1133">Transmembrane helix</keyword>
<keyword evidence="8" id="KW-0282">Flagellum</keyword>
<accession>A0ABX7YW01</accession>
<gene>
    <name evidence="8" type="primary">fliO</name>
    <name evidence="8" type="ORF">KDN34_05285</name>
</gene>
<dbReference type="Pfam" id="PF04347">
    <property type="entry name" value="FliO"/>
    <property type="match status" value="1"/>
</dbReference>
<evidence type="ECO:0000256" key="1">
    <source>
        <dbReference type="ARBA" id="ARBA00022475"/>
    </source>
</evidence>
<comment type="similarity">
    <text evidence="6 7">Belongs to the FliO/MopB family.</text>
</comment>
<keyword evidence="4 7" id="KW-0472">Membrane</keyword>
<name>A0ABX7YW01_9GAMM</name>
<evidence type="ECO:0000313" key="9">
    <source>
        <dbReference type="Proteomes" id="UP000679575"/>
    </source>
</evidence>
<keyword evidence="2 7" id="KW-0812">Transmembrane</keyword>
<dbReference type="NCBIfam" id="TIGR03500">
    <property type="entry name" value="FliO_TIGR"/>
    <property type="match status" value="1"/>
</dbReference>
<sequence length="122" mass="13025">MSQTLATTADAAQAVTSKGTLDISAFAGMFGGLLLVLLIIFALAYLLKRLNLVSGTHGVIKTLAQTPVGPKERLVLAELDGQQYLLGVTSSQITLLDKLQNPVTVEANSFANRLKLSRQDQQ</sequence>
<evidence type="ECO:0000256" key="4">
    <source>
        <dbReference type="ARBA" id="ARBA00023136"/>
    </source>
</evidence>
<dbReference type="PANTHER" id="PTHR38766:SF1">
    <property type="entry name" value="FLAGELLAR PROTEIN FLIO"/>
    <property type="match status" value="1"/>
</dbReference>
<proteinExistence type="inferred from homology"/>
<evidence type="ECO:0000256" key="3">
    <source>
        <dbReference type="ARBA" id="ARBA00022989"/>
    </source>
</evidence>
<keyword evidence="1 7" id="KW-1003">Cell membrane</keyword>
<evidence type="ECO:0000256" key="6">
    <source>
        <dbReference type="ARBA" id="ARBA00037937"/>
    </source>
</evidence>
<reference evidence="8 9" key="1">
    <citation type="submission" date="2021-04" db="EMBL/GenBank/DDBJ databases">
        <title>Novel species identification of genus Shewanella.</title>
        <authorList>
            <person name="Liu G."/>
        </authorList>
    </citation>
    <scope>NUCLEOTIDE SEQUENCE [LARGE SCALE GENOMIC DNA]</scope>
    <source>
        <strain evidence="8 9">FJAT-54481</strain>
    </source>
</reference>
<evidence type="ECO:0000256" key="7">
    <source>
        <dbReference type="RuleBase" id="RU362064"/>
    </source>
</evidence>
<keyword evidence="8" id="KW-0969">Cilium</keyword>
<dbReference type="Proteomes" id="UP000679575">
    <property type="component" value="Chromosome"/>
</dbReference>